<dbReference type="PANTHER" id="PTHR37313">
    <property type="entry name" value="UPF0749 PROTEIN RV1825"/>
    <property type="match status" value="1"/>
</dbReference>
<evidence type="ECO:0000313" key="3">
    <source>
        <dbReference type="EMBL" id="RKT77958.1"/>
    </source>
</evidence>
<dbReference type="AlphaFoldDB" id="A0A495Y1U4"/>
<evidence type="ECO:0000313" key="4">
    <source>
        <dbReference type="Proteomes" id="UP000278440"/>
    </source>
</evidence>
<dbReference type="Pfam" id="PF05949">
    <property type="entry name" value="DUF881"/>
    <property type="match status" value="1"/>
</dbReference>
<proteinExistence type="inferred from homology"/>
<evidence type="ECO:0000256" key="1">
    <source>
        <dbReference type="ARBA" id="ARBA00009108"/>
    </source>
</evidence>
<feature type="compositionally biased region" description="Low complexity" evidence="2">
    <location>
        <begin position="296"/>
        <end position="315"/>
    </location>
</feature>
<dbReference type="GO" id="GO:0005886">
    <property type="term" value="C:plasma membrane"/>
    <property type="evidence" value="ECO:0007669"/>
    <property type="project" value="TreeGrafter"/>
</dbReference>
<gene>
    <name evidence="3" type="ORF">DFJ68_1392</name>
</gene>
<dbReference type="PANTHER" id="PTHR37313:SF1">
    <property type="entry name" value="UPF0749 PROTEIN RV1823"/>
    <property type="match status" value="1"/>
</dbReference>
<dbReference type="OrthoDB" id="3218134at2"/>
<feature type="region of interest" description="Disordered" evidence="2">
    <location>
        <begin position="294"/>
        <end position="315"/>
    </location>
</feature>
<name>A0A495Y1U4_9MICO</name>
<feature type="region of interest" description="Disordered" evidence="2">
    <location>
        <begin position="1"/>
        <end position="51"/>
    </location>
</feature>
<organism evidence="3 4">
    <name type="scientific">Terracoccus luteus</name>
    <dbReference type="NCBI Taxonomy" id="53356"/>
    <lineage>
        <taxon>Bacteria</taxon>
        <taxon>Bacillati</taxon>
        <taxon>Actinomycetota</taxon>
        <taxon>Actinomycetes</taxon>
        <taxon>Micrococcales</taxon>
        <taxon>Intrasporangiaceae</taxon>
        <taxon>Terracoccus</taxon>
    </lineage>
</organism>
<accession>A0A495Y1U4</accession>
<dbReference type="InterPro" id="IPR010273">
    <property type="entry name" value="DUF881"/>
</dbReference>
<protein>
    <submittedName>
        <fullName evidence="3">Uncharacterized protein YlxW (UPF0749 family)</fullName>
    </submittedName>
</protein>
<dbReference type="RefSeq" id="WP_121032122.1">
    <property type="nucleotide sequence ID" value="NZ_RBXT01000001.1"/>
</dbReference>
<dbReference type="Proteomes" id="UP000278440">
    <property type="component" value="Unassembled WGS sequence"/>
</dbReference>
<comment type="similarity">
    <text evidence="1">Belongs to the UPF0749 family.</text>
</comment>
<evidence type="ECO:0000256" key="2">
    <source>
        <dbReference type="SAM" id="MobiDB-lite"/>
    </source>
</evidence>
<dbReference type="EMBL" id="RBXT01000001">
    <property type="protein sequence ID" value="RKT77958.1"/>
    <property type="molecule type" value="Genomic_DNA"/>
</dbReference>
<comment type="caution">
    <text evidence="3">The sequence shown here is derived from an EMBL/GenBank/DDBJ whole genome shotgun (WGS) entry which is preliminary data.</text>
</comment>
<sequence length="315" mass="32281">MTEPTRPAGPARRPDASMTLLTSMLERPLDPGYQEAADRRRARDLPASSPSAPTRSVVVVVMAVLTGFLFAVSASALRPRPTAAASVKEQLVSRIETLQQQGSAQEAKLAALGTQVREYEAAELTQSGGSALSARIGTLEVQAAAVALTGPGVTLTLDDAPSADTDAAAGTRPSGGFTPGRVSSSDLQIAVNGLWAAGAEAVSINGHRLSATAAIRFAGQAVIVDFRPLTRPYVVTAIGDADTLTSRFEGSFSGAYLTQLGDQYGIRSDLAGSDSLTVPADTAVRLVHAEPLGLDPTPVATTSTTPSPSSSGGAR</sequence>
<dbReference type="Gene3D" id="3.30.70.1880">
    <property type="entry name" value="Protein of unknown function DUF881"/>
    <property type="match status" value="1"/>
</dbReference>
<reference evidence="3 4" key="1">
    <citation type="submission" date="2018-10" db="EMBL/GenBank/DDBJ databases">
        <title>Sequencing the genomes of 1000 actinobacteria strains.</title>
        <authorList>
            <person name="Klenk H.-P."/>
        </authorList>
    </citation>
    <scope>NUCLEOTIDE SEQUENCE [LARGE SCALE GENOMIC DNA]</scope>
    <source>
        <strain evidence="3 4">DSM 44267</strain>
    </source>
</reference>
<keyword evidence="4" id="KW-1185">Reference proteome</keyword>